<organism evidence="4 5">
    <name type="scientific">Sporothrix epigloea</name>
    <dbReference type="NCBI Taxonomy" id="1892477"/>
    <lineage>
        <taxon>Eukaryota</taxon>
        <taxon>Fungi</taxon>
        <taxon>Dikarya</taxon>
        <taxon>Ascomycota</taxon>
        <taxon>Pezizomycotina</taxon>
        <taxon>Sordariomycetes</taxon>
        <taxon>Sordariomycetidae</taxon>
        <taxon>Ophiostomatales</taxon>
        <taxon>Ophiostomataceae</taxon>
        <taxon>Sporothrix</taxon>
    </lineage>
</organism>
<dbReference type="PANTHER" id="PTHR31987:SF1">
    <property type="entry name" value="GLUTAMINASE A"/>
    <property type="match status" value="1"/>
</dbReference>
<protein>
    <recommendedName>
        <fullName evidence="6">Glutaminase GtaA</fullName>
    </recommendedName>
</protein>
<gene>
    <name evidence="4" type="ORF">SEPCBS57363_004162</name>
</gene>
<feature type="domain" description="Glutaminase A central" evidence="2">
    <location>
        <begin position="346"/>
        <end position="694"/>
    </location>
</feature>
<feature type="signal peptide" evidence="1">
    <location>
        <begin position="1"/>
        <end position="23"/>
    </location>
</feature>
<dbReference type="Pfam" id="PF16335">
    <property type="entry name" value="GtaA_6_Hairpin"/>
    <property type="match status" value="1"/>
</dbReference>
<keyword evidence="5" id="KW-1185">Reference proteome</keyword>
<evidence type="ECO:0008006" key="6">
    <source>
        <dbReference type="Google" id="ProtNLM"/>
    </source>
</evidence>
<sequence>MATKAVLLVALSILSTIKSTVSASSFSPLRPPAIPLAVRSPYLNTWLDGDSGGILPGSWPRFWAGQITGWQGFVRVDNVTYNWMGGTCGPSLVNQTSFAYTATKSIFTFDVDGKIALTATFLSPVHPNDLLRQSMQFSYLQVSVESSDGNPHSIQIYSDISGGELSLSLAASDKSSSIKWSNGLDDDVAYHKFALAQPRVFTEEADMARWGDWYFGTTAGDGVTYRTGHSDTATREQFIGSGCLDNKVKEKHGPICDQWPVFAFSHDLGFVFKKKNVLFTIGIAQQQVINFQGSGTGSESLVGLWSTVYGSAVDCLAAFHSDWDVESQDALILDSKIHSNAYDIGGQDYASLTTLAVRQAFGSLQVAQGSRQSYLFIKEISSDGDIQTVDVIFPAHPIFLYLNPELLKLLLDPLFEHQESGHYPNTWSIHDLGLFPNAVGFPDGKDEAMPIEECSDMIIMTLAYALRSGNHQYLVKHWPLLNQWAQVLVNDSLIPAYQLSTDDFAGALANQTNLALKGIIGVRAMAEIARMSGIVNANELQLQYLETSAQYIQDWTMLGINNATKPPHATLAYNLPDTYGLLYNIYSDRLLDLDFVPEWVYTMQSNFYRTILGEYGVPLDTRRNWAKSDWQAFAAAVAEPEVRGAMHDRLTRFVEGTPTARPLTDLYDVTTGQFPKDGPSFINRPVLGAFFALLALPQR</sequence>
<feature type="domain" description="Glutaminase A N-terminal" evidence="3">
    <location>
        <begin position="103"/>
        <end position="339"/>
    </location>
</feature>
<comment type="caution">
    <text evidence="4">The sequence shown here is derived from an EMBL/GenBank/DDBJ whole genome shotgun (WGS) entry which is preliminary data.</text>
</comment>
<dbReference type="EMBL" id="CAWUOM010000074">
    <property type="protein sequence ID" value="CAK7270555.1"/>
    <property type="molecule type" value="Genomic_DNA"/>
</dbReference>
<name>A0ABP0DQJ1_9PEZI</name>
<evidence type="ECO:0000259" key="2">
    <source>
        <dbReference type="Pfam" id="PF16335"/>
    </source>
</evidence>
<keyword evidence="1" id="KW-0732">Signal</keyword>
<feature type="chain" id="PRO_5046766459" description="Glutaminase GtaA" evidence="1">
    <location>
        <begin position="24"/>
        <end position="699"/>
    </location>
</feature>
<evidence type="ECO:0000256" key="1">
    <source>
        <dbReference type="SAM" id="SignalP"/>
    </source>
</evidence>
<evidence type="ECO:0000259" key="3">
    <source>
        <dbReference type="Pfam" id="PF17168"/>
    </source>
</evidence>
<reference evidence="4 5" key="1">
    <citation type="submission" date="2024-01" db="EMBL/GenBank/DDBJ databases">
        <authorList>
            <person name="Allen C."/>
            <person name="Tagirdzhanova G."/>
        </authorList>
    </citation>
    <scope>NUCLEOTIDE SEQUENCE [LARGE SCALE GENOMIC DNA]</scope>
    <source>
        <strain evidence="4 5">CBS 573.63</strain>
    </source>
</reference>
<proteinExistence type="predicted"/>
<evidence type="ECO:0000313" key="5">
    <source>
        <dbReference type="Proteomes" id="UP001642501"/>
    </source>
</evidence>
<dbReference type="Pfam" id="PF17168">
    <property type="entry name" value="DUF5127"/>
    <property type="match status" value="1"/>
</dbReference>
<evidence type="ECO:0000313" key="4">
    <source>
        <dbReference type="EMBL" id="CAK7270555.1"/>
    </source>
</evidence>
<dbReference type="Proteomes" id="UP001642501">
    <property type="component" value="Unassembled WGS sequence"/>
</dbReference>
<accession>A0ABP0DQJ1</accession>
<dbReference type="InterPro" id="IPR033433">
    <property type="entry name" value="GtaA_N"/>
</dbReference>
<dbReference type="InterPro" id="IPR032514">
    <property type="entry name" value="GtaA_central"/>
</dbReference>
<dbReference type="PANTHER" id="PTHR31987">
    <property type="entry name" value="GLUTAMINASE A-RELATED"/>
    <property type="match status" value="1"/>
</dbReference>
<dbReference type="InterPro" id="IPR052743">
    <property type="entry name" value="Glutaminase_GtaA"/>
</dbReference>